<dbReference type="InParanoid" id="A0A7J7DVQ5"/>
<evidence type="ECO:0000313" key="8">
    <source>
        <dbReference type="Proteomes" id="UP000593562"/>
    </source>
</evidence>
<evidence type="ECO:0000256" key="1">
    <source>
        <dbReference type="ARBA" id="ARBA00022741"/>
    </source>
</evidence>
<organism evidence="7 8">
    <name type="scientific">Tripterygium wilfordii</name>
    <name type="common">Thunder God vine</name>
    <dbReference type="NCBI Taxonomy" id="458696"/>
    <lineage>
        <taxon>Eukaryota</taxon>
        <taxon>Viridiplantae</taxon>
        <taxon>Streptophyta</taxon>
        <taxon>Embryophyta</taxon>
        <taxon>Tracheophyta</taxon>
        <taxon>Spermatophyta</taxon>
        <taxon>Magnoliopsida</taxon>
        <taxon>eudicotyledons</taxon>
        <taxon>Gunneridae</taxon>
        <taxon>Pentapetalae</taxon>
        <taxon>rosids</taxon>
        <taxon>fabids</taxon>
        <taxon>Celastrales</taxon>
        <taxon>Celastraceae</taxon>
        <taxon>Tripterygium</taxon>
    </lineage>
</organism>
<evidence type="ECO:0000256" key="2">
    <source>
        <dbReference type="ARBA" id="ARBA00022801"/>
    </source>
</evidence>
<dbReference type="InterPro" id="IPR027417">
    <property type="entry name" value="P-loop_NTPase"/>
</dbReference>
<protein>
    <submittedName>
        <fullName evidence="7">DEAD-box ATP-dependent RNA helicase 57 isoform X2</fullName>
    </submittedName>
</protein>
<evidence type="ECO:0000256" key="4">
    <source>
        <dbReference type="ARBA" id="ARBA00022840"/>
    </source>
</evidence>
<proteinExistence type="predicted"/>
<gene>
    <name evidence="7" type="ORF">HS088_TW03G00717</name>
</gene>
<evidence type="ECO:0000256" key="3">
    <source>
        <dbReference type="ARBA" id="ARBA00022806"/>
    </source>
</evidence>
<feature type="domain" description="DEAD-box RNA helicase Q" evidence="6">
    <location>
        <begin position="125"/>
        <end position="153"/>
    </location>
</feature>
<keyword evidence="8" id="KW-1185">Reference proteome</keyword>
<keyword evidence="3 7" id="KW-0347">Helicase</keyword>
<accession>A0A7J7DVQ5</accession>
<evidence type="ECO:0000256" key="5">
    <source>
        <dbReference type="PROSITE-ProRule" id="PRU00552"/>
    </source>
</evidence>
<keyword evidence="4" id="KW-0067">ATP-binding</keyword>
<dbReference type="EMBL" id="JAAARO010000003">
    <property type="protein sequence ID" value="KAF5750381.1"/>
    <property type="molecule type" value="Genomic_DNA"/>
</dbReference>
<keyword evidence="2" id="KW-0378">Hydrolase</keyword>
<reference evidence="7 8" key="1">
    <citation type="journal article" date="2020" name="Nat. Commun.">
        <title>Genome of Tripterygium wilfordii and identification of cytochrome P450 involved in triptolide biosynthesis.</title>
        <authorList>
            <person name="Tu L."/>
            <person name="Su P."/>
            <person name="Zhang Z."/>
            <person name="Gao L."/>
            <person name="Wang J."/>
            <person name="Hu T."/>
            <person name="Zhou J."/>
            <person name="Zhang Y."/>
            <person name="Zhao Y."/>
            <person name="Liu Y."/>
            <person name="Song Y."/>
            <person name="Tong Y."/>
            <person name="Lu Y."/>
            <person name="Yang J."/>
            <person name="Xu C."/>
            <person name="Jia M."/>
            <person name="Peters R.J."/>
            <person name="Huang L."/>
            <person name="Gao W."/>
        </authorList>
    </citation>
    <scope>NUCLEOTIDE SEQUENCE [LARGE SCALE GENOMIC DNA]</scope>
    <source>
        <strain evidence="8">cv. XIE 37</strain>
        <tissue evidence="7">Leaf</tissue>
    </source>
</reference>
<name>A0A7J7DVQ5_TRIWF</name>
<evidence type="ECO:0000313" key="7">
    <source>
        <dbReference type="EMBL" id="KAF5750381.1"/>
    </source>
</evidence>
<dbReference type="GO" id="GO:0005524">
    <property type="term" value="F:ATP binding"/>
    <property type="evidence" value="ECO:0007669"/>
    <property type="project" value="UniProtKB-KW"/>
</dbReference>
<keyword evidence="1" id="KW-0547">Nucleotide-binding</keyword>
<evidence type="ECO:0000259" key="6">
    <source>
        <dbReference type="PROSITE" id="PS51195"/>
    </source>
</evidence>
<dbReference type="PROSITE" id="PS51195">
    <property type="entry name" value="Q_MOTIF"/>
    <property type="match status" value="1"/>
</dbReference>
<dbReference type="Proteomes" id="UP000593562">
    <property type="component" value="Unassembled WGS sequence"/>
</dbReference>
<comment type="caution">
    <text evidence="7">The sequence shown here is derived from an EMBL/GenBank/DDBJ whole genome shotgun (WGS) entry which is preliminary data.</text>
</comment>
<dbReference type="Gene3D" id="3.40.50.300">
    <property type="entry name" value="P-loop containing nucleotide triphosphate hydrolases"/>
    <property type="match status" value="1"/>
</dbReference>
<dbReference type="GO" id="GO:0016787">
    <property type="term" value="F:hydrolase activity"/>
    <property type="evidence" value="ECO:0007669"/>
    <property type="project" value="UniProtKB-KW"/>
</dbReference>
<feature type="short sequence motif" description="Q motif" evidence="5">
    <location>
        <begin position="125"/>
        <end position="153"/>
    </location>
</feature>
<dbReference type="AlphaFoldDB" id="A0A7J7DVQ5"/>
<dbReference type="InterPro" id="IPR014014">
    <property type="entry name" value="RNA_helicase_DEAD_Q_motif"/>
</dbReference>
<sequence length="176" mass="19985">MEKTVSFLFSGANFDKNKFASDFSRFKDKKEAGNSVDDSEPEEKIVSVKRRKRKAMVSDRVGGFNVFKSAKKASVVSERTDLDNDEVSKRKKELNRQIEDALFRKKHNIHVSGNSVVSPLKKFAELFSRYGCESYLLQNIADLGFQELTPIQRLGNALPVLQLALERPWPLCVPCL</sequence>
<dbReference type="GO" id="GO:0003724">
    <property type="term" value="F:RNA helicase activity"/>
    <property type="evidence" value="ECO:0007669"/>
    <property type="project" value="InterPro"/>
</dbReference>